<organism evidence="16 17">
    <name type="scientific">Sander lucioperca</name>
    <name type="common">Pike-perch</name>
    <name type="synonym">Perca lucioperca</name>
    <dbReference type="NCBI Taxonomy" id="283035"/>
    <lineage>
        <taxon>Eukaryota</taxon>
        <taxon>Metazoa</taxon>
        <taxon>Chordata</taxon>
        <taxon>Craniata</taxon>
        <taxon>Vertebrata</taxon>
        <taxon>Euteleostomi</taxon>
        <taxon>Actinopterygii</taxon>
        <taxon>Neopterygii</taxon>
        <taxon>Teleostei</taxon>
        <taxon>Neoteleostei</taxon>
        <taxon>Acanthomorphata</taxon>
        <taxon>Eupercaria</taxon>
        <taxon>Perciformes</taxon>
        <taxon>Percoidei</taxon>
        <taxon>Percidae</taxon>
        <taxon>Luciopercinae</taxon>
        <taxon>Sander</taxon>
    </lineage>
</organism>
<evidence type="ECO:0000256" key="11">
    <source>
        <dbReference type="PIRSR" id="PIRSR000956-2"/>
    </source>
</evidence>
<dbReference type="Gene3D" id="1.10.238.10">
    <property type="entry name" value="EF-hand"/>
    <property type="match status" value="1"/>
</dbReference>
<keyword evidence="4 9" id="KW-0442">Lipid degradation</keyword>
<dbReference type="SUPFAM" id="SSF49562">
    <property type="entry name" value="C2 domain (Calcium/lipid-binding domain, CaLB)"/>
    <property type="match status" value="1"/>
</dbReference>
<keyword evidence="3 11" id="KW-0106">Calcium</keyword>
<dbReference type="Proteomes" id="UP000694568">
    <property type="component" value="Unplaced"/>
</dbReference>
<dbReference type="GO" id="GO:0005737">
    <property type="term" value="C:cytoplasm"/>
    <property type="evidence" value="ECO:0007669"/>
    <property type="project" value="TreeGrafter"/>
</dbReference>
<feature type="binding site" evidence="11">
    <location>
        <position position="413"/>
    </location>
    <ligand>
        <name>Ca(2+)</name>
        <dbReference type="ChEBI" id="CHEBI:29108"/>
    </ligand>
</feature>
<feature type="binding site" evidence="11">
    <location>
        <position position="362"/>
    </location>
    <ligand>
        <name>Ca(2+)</name>
        <dbReference type="ChEBI" id="CHEBI:29108"/>
    </ligand>
</feature>
<keyword evidence="1" id="KW-0597">Phosphoprotein</keyword>
<dbReference type="InterPro" id="IPR042531">
    <property type="entry name" value="PLC-beta_C_sf"/>
</dbReference>
<dbReference type="FunFam" id="2.30.29.240:FF:000005">
    <property type="entry name" value="1-phosphatidylinositol 4,5-bisphosphate phosphodiesterase"/>
    <property type="match status" value="1"/>
</dbReference>
<feature type="region of interest" description="Disordered" evidence="13">
    <location>
        <begin position="890"/>
        <end position="934"/>
    </location>
</feature>
<feature type="compositionally biased region" description="Basic and acidic residues" evidence="13">
    <location>
        <begin position="908"/>
        <end position="934"/>
    </location>
</feature>
<feature type="compositionally biased region" description="Low complexity" evidence="13">
    <location>
        <begin position="1046"/>
        <end position="1067"/>
    </location>
</feature>
<reference evidence="16" key="1">
    <citation type="submission" date="2025-08" db="UniProtKB">
        <authorList>
            <consortium name="Ensembl"/>
        </authorList>
    </citation>
    <scope>IDENTIFICATION</scope>
</reference>
<feature type="region of interest" description="Disordered" evidence="13">
    <location>
        <begin position="1046"/>
        <end position="1107"/>
    </location>
</feature>
<keyword evidence="12" id="KW-0175">Coiled coil</keyword>
<gene>
    <name evidence="16" type="primary">plcb3</name>
</gene>
<dbReference type="InterPro" id="IPR014815">
    <property type="entry name" value="PLC-beta_C"/>
</dbReference>
<feature type="binding site" evidence="11">
    <location>
        <position position="333"/>
    </location>
    <ligand>
        <name>Ca(2+)</name>
        <dbReference type="ChEBI" id="CHEBI:29108"/>
    </ligand>
</feature>
<reference evidence="16" key="2">
    <citation type="submission" date="2025-09" db="UniProtKB">
        <authorList>
            <consortium name="Ensembl"/>
        </authorList>
    </citation>
    <scope>IDENTIFICATION</scope>
</reference>
<dbReference type="GO" id="GO:0048015">
    <property type="term" value="P:phosphatidylinositol-mediated signaling"/>
    <property type="evidence" value="ECO:0007669"/>
    <property type="project" value="TreeGrafter"/>
</dbReference>
<evidence type="ECO:0000256" key="12">
    <source>
        <dbReference type="SAM" id="Coils"/>
    </source>
</evidence>
<dbReference type="InterPro" id="IPR053945">
    <property type="entry name" value="PLCB1-4-like_EFh"/>
</dbReference>
<dbReference type="GeneTree" id="ENSGT00940000160539"/>
<dbReference type="CDD" id="cd00275">
    <property type="entry name" value="C2_PLC_like"/>
    <property type="match status" value="1"/>
</dbReference>
<evidence type="ECO:0000256" key="9">
    <source>
        <dbReference type="PIRNR" id="PIRNR000956"/>
    </source>
</evidence>
<dbReference type="InterPro" id="IPR000909">
    <property type="entry name" value="PLipase_C_PInositol-sp_X_dom"/>
</dbReference>
<dbReference type="GO" id="GO:0016042">
    <property type="term" value="P:lipid catabolic process"/>
    <property type="evidence" value="ECO:0007669"/>
    <property type="project" value="UniProtKB-KW"/>
</dbReference>
<dbReference type="Pfam" id="PF17787">
    <property type="entry name" value="PH_14"/>
    <property type="match status" value="1"/>
</dbReference>
<dbReference type="PANTHER" id="PTHR10336:SF11">
    <property type="entry name" value="1-PHOSPHATIDYLINOSITOL 4,5-BISPHOSPHATE PHOSPHODIESTERASE BETA-3"/>
    <property type="match status" value="1"/>
</dbReference>
<evidence type="ECO:0000256" key="5">
    <source>
        <dbReference type="ARBA" id="ARBA00023098"/>
    </source>
</evidence>
<dbReference type="InterPro" id="IPR035892">
    <property type="entry name" value="C2_domain_sf"/>
</dbReference>
<accession>A0A8D0AR50</accession>
<evidence type="ECO:0000313" key="16">
    <source>
        <dbReference type="Ensembl" id="ENSSLUP00000057990.1"/>
    </source>
</evidence>
<protein>
    <recommendedName>
        <fullName evidence="9">1-phosphatidylinositol 4,5-bisphosphate phosphodiesterase</fullName>
        <ecNumber evidence="9">3.1.4.11</ecNumber>
    </recommendedName>
</protein>
<dbReference type="EC" id="3.1.4.11" evidence="9"/>
<dbReference type="GO" id="GO:0046488">
    <property type="term" value="P:phosphatidylinositol metabolic process"/>
    <property type="evidence" value="ECO:0007669"/>
    <property type="project" value="TreeGrafter"/>
</dbReference>
<dbReference type="GO" id="GO:0005516">
    <property type="term" value="F:calmodulin binding"/>
    <property type="evidence" value="ECO:0007669"/>
    <property type="project" value="TreeGrafter"/>
</dbReference>
<evidence type="ECO:0000259" key="15">
    <source>
        <dbReference type="PROSITE" id="PS50008"/>
    </source>
</evidence>
<evidence type="ECO:0000256" key="7">
    <source>
        <dbReference type="ARBA" id="ARBA00023674"/>
    </source>
</evidence>
<dbReference type="InterPro" id="IPR016280">
    <property type="entry name" value="PLC-beta"/>
</dbReference>
<evidence type="ECO:0000256" key="1">
    <source>
        <dbReference type="ARBA" id="ARBA00022553"/>
    </source>
</evidence>
<dbReference type="InterPro" id="IPR001711">
    <property type="entry name" value="PLipase_C_Pinositol-sp_Y"/>
</dbReference>
<keyword evidence="5 9" id="KW-0443">Lipid metabolism</keyword>
<feature type="compositionally biased region" description="Polar residues" evidence="13">
    <location>
        <begin position="1068"/>
        <end position="1083"/>
    </location>
</feature>
<dbReference type="SMART" id="SM00148">
    <property type="entry name" value="PLCXc"/>
    <property type="match status" value="1"/>
</dbReference>
<dbReference type="GO" id="GO:0005509">
    <property type="term" value="F:calcium ion binding"/>
    <property type="evidence" value="ECO:0007669"/>
    <property type="project" value="UniProtKB-UniRule"/>
</dbReference>
<name>A0A8D0AR50_SANLU</name>
<evidence type="ECO:0000259" key="14">
    <source>
        <dbReference type="PROSITE" id="PS50004"/>
    </source>
</evidence>
<feature type="coiled-coil region" evidence="12">
    <location>
        <begin position="936"/>
        <end position="978"/>
    </location>
</feature>
<dbReference type="Pfam" id="PF00388">
    <property type="entry name" value="PI-PLC-X"/>
    <property type="match status" value="1"/>
</dbReference>
<dbReference type="Pfam" id="PF00387">
    <property type="entry name" value="PI-PLC-Y"/>
    <property type="match status" value="1"/>
</dbReference>
<dbReference type="PROSITE" id="PS50004">
    <property type="entry name" value="C2"/>
    <property type="match status" value="1"/>
</dbReference>
<dbReference type="SMART" id="SM00239">
    <property type="entry name" value="C2"/>
    <property type="match status" value="1"/>
</dbReference>
<dbReference type="InterPro" id="IPR000008">
    <property type="entry name" value="C2_dom"/>
</dbReference>
<keyword evidence="17" id="KW-1185">Reference proteome</keyword>
<evidence type="ECO:0000313" key="17">
    <source>
        <dbReference type="Proteomes" id="UP000694568"/>
    </source>
</evidence>
<dbReference type="CDD" id="cd13361">
    <property type="entry name" value="PH_PLC_beta"/>
    <property type="match status" value="1"/>
</dbReference>
<keyword evidence="6 9" id="KW-0807">Transducer</keyword>
<evidence type="ECO:0000256" key="10">
    <source>
        <dbReference type="PIRSR" id="PIRSR000956-1"/>
    </source>
</evidence>
<dbReference type="PROSITE" id="PS50008">
    <property type="entry name" value="PIPLC_Y_DOMAIN"/>
    <property type="match status" value="1"/>
</dbReference>
<dbReference type="Ensembl" id="ENSSLUT00000059663.1">
    <property type="protein sequence ID" value="ENSSLUP00000057990.1"/>
    <property type="gene ID" value="ENSSLUG00000024765.1"/>
</dbReference>
<dbReference type="AlphaFoldDB" id="A0A8D0AR50"/>
<dbReference type="PANTHER" id="PTHR10336">
    <property type="entry name" value="PHOSPHOINOSITIDE-SPECIFIC PHOSPHOLIPASE C FAMILY PROTEIN"/>
    <property type="match status" value="1"/>
</dbReference>
<feature type="compositionally biased region" description="Polar residues" evidence="13">
    <location>
        <begin position="491"/>
        <end position="504"/>
    </location>
</feature>
<dbReference type="InterPro" id="IPR037862">
    <property type="entry name" value="PLC-beta_PH"/>
</dbReference>
<dbReference type="GO" id="GO:0004435">
    <property type="term" value="F:phosphatidylinositol-4,5-bisphosphate phospholipase C activity"/>
    <property type="evidence" value="ECO:0007669"/>
    <property type="project" value="UniProtKB-UniRule"/>
</dbReference>
<dbReference type="Gene3D" id="2.60.40.150">
    <property type="entry name" value="C2 domain"/>
    <property type="match status" value="1"/>
</dbReference>
<dbReference type="InterPro" id="IPR011992">
    <property type="entry name" value="EF-hand-dom_pair"/>
</dbReference>
<feature type="domain" description="C2" evidence="14">
    <location>
        <begin position="668"/>
        <end position="790"/>
    </location>
</feature>
<comment type="catalytic activity">
    <reaction evidence="7">
        <text>a 1,2-diacyl-sn-glycero-3-phospho-(1D-myo-inositol-4,5-bisphosphate) + H2O = 1D-myo-inositol 1,4,5-trisphosphate + a 1,2-diacyl-sn-glycerol + H(+)</text>
        <dbReference type="Rhea" id="RHEA:33179"/>
        <dbReference type="ChEBI" id="CHEBI:15377"/>
        <dbReference type="ChEBI" id="CHEBI:15378"/>
        <dbReference type="ChEBI" id="CHEBI:17815"/>
        <dbReference type="ChEBI" id="CHEBI:58456"/>
        <dbReference type="ChEBI" id="CHEBI:203600"/>
        <dbReference type="EC" id="3.1.4.11"/>
    </reaction>
    <physiologicalReaction direction="left-to-right" evidence="7">
        <dbReference type="Rhea" id="RHEA:33180"/>
    </physiologicalReaction>
</comment>
<dbReference type="Pfam" id="PF22631">
    <property type="entry name" value="PLCB1-4-like_EFh"/>
    <property type="match status" value="1"/>
</dbReference>
<proteinExistence type="predicted"/>
<dbReference type="SUPFAM" id="SSF50729">
    <property type="entry name" value="PH domain-like"/>
    <property type="match status" value="1"/>
</dbReference>
<comment type="catalytic activity">
    <reaction evidence="8">
        <text>a 1,2-diacyl-sn-glycero-3-phospho-(1D-myo-inositol) + H2O = 1D-myo-inositol 1-phosphate + a 1,2-diacyl-sn-glycerol + H(+)</text>
        <dbReference type="Rhea" id="RHEA:43484"/>
        <dbReference type="ChEBI" id="CHEBI:15377"/>
        <dbReference type="ChEBI" id="CHEBI:15378"/>
        <dbReference type="ChEBI" id="CHEBI:17815"/>
        <dbReference type="ChEBI" id="CHEBI:57880"/>
        <dbReference type="ChEBI" id="CHEBI:58433"/>
    </reaction>
    <physiologicalReaction direction="left-to-right" evidence="8">
        <dbReference type="Rhea" id="RHEA:43485"/>
    </physiologicalReaction>
</comment>
<evidence type="ECO:0000256" key="8">
    <source>
        <dbReference type="ARBA" id="ARBA00023726"/>
    </source>
</evidence>
<dbReference type="PRINTS" id="PR00390">
    <property type="entry name" value="PHPHLIPASEC"/>
</dbReference>
<keyword evidence="2 9" id="KW-0378">Hydrolase</keyword>
<evidence type="ECO:0000256" key="4">
    <source>
        <dbReference type="ARBA" id="ARBA00022963"/>
    </source>
</evidence>
<sequence length="1107" mass="126548">MAGAKPGVHALQLKPVSVHEALKKGGKFIKWDEPNSGPPTLVTLKVDPDGFYLYWTGGSNLEVEILDINTIRDTRTGKYAKLPKDPKLRDVLGFGKGDNAEGKLVTVVYGHDLVNISYLNFQAMQEDTAKIWTDELFTLATNILSQNASRHTFLNKAYTKLKLQVNQDGKIPVKNILKMFSDKKRVETALEQCGLVNNRAEGIKPDDFTWEAFQKFLDSLCLRPEIQSIFEESGSKRKPFISLDQLMDFINRRQRDSRLNEVLYPPLKREQVRQIMEKYETNASQLERDQISLQAFSRYLGGEENSIVPSERLDIIDDMNQPLSHYFINSSHNTYLTVGQLTGLSSVEMYRQVLLTGCRCIELDCWKGRPQDEEPYITHGFTMTTEIPFKEVIEAIAESAFKTSPYPLILSFENHVDSAKQQAKMAEYCRTIFGDALLIDPLEKYPLVPGQLLPSPQEMMGKILIKNKKKHHHHRPSSSGSIRRRELEGRSSPNNDCPLTDSEGSQLLSNVEEKLAEGMVKDSEPRKSIVAICLLQGTASSEVNATEEMSTLVNYIEPVKFKSFEVANKRRKFFEMSSLVETKGMDTLKSFPNEFVEYNKNQLSRIYPKGTRVDSSNYMPQLFWNVGCQMVALNFQTLDLPMQLNMGVFEYNGHSGYLLKPEFMRRTDKHFDPFTENIVDGIVANTVKIKVISGQFLSDKKVGVYVEVDMFGLPADTKRKYRTKTSNGNSLDPVWDDEMFVFNKVVLPTLASLRIAVFEENGKFIGHRILPVSAIRPGQISEPMVIYDILCVCLCVFSEYAEALTNPIKHISQLHKRETQLAVLLEDSSEVRHICALNNNYQKEDLIITVLAGKVIPSIEELKQQKSYSKLLKNQSKDLKEMRKKHLKKVWNLSKEQKSRTSKLQSDTQRRRSQMEKHLKSSIKKNEPHEPVQHELSKLDQELEKQTVQLREWQMQELLKLRQDLHLLEREKQQTHLQELEQAQTRRQDDLMLKHREVLQHVDDELPQSQLKRELDQEYRGLQEEICQHLQLELQNKGLRKDALFSHLSNSSPSSSSGPPSNCSTPSYPSTPNRSPWNRSMDNSTASLADSTSSSTTPVLSEAEMSL</sequence>
<feature type="active site" evidence="10">
    <location>
        <position position="332"/>
    </location>
</feature>
<dbReference type="GO" id="GO:0051209">
    <property type="term" value="P:release of sequestered calcium ion into cytosol"/>
    <property type="evidence" value="ECO:0007669"/>
    <property type="project" value="TreeGrafter"/>
</dbReference>
<evidence type="ECO:0000256" key="2">
    <source>
        <dbReference type="ARBA" id="ARBA00022801"/>
    </source>
</evidence>
<dbReference type="PIRSF" id="PIRSF000956">
    <property type="entry name" value="PLC-beta"/>
    <property type="match status" value="1"/>
</dbReference>
<dbReference type="SUPFAM" id="SSF51695">
    <property type="entry name" value="PLC-like phosphodiesterases"/>
    <property type="match status" value="1"/>
</dbReference>
<dbReference type="InterPro" id="IPR017946">
    <property type="entry name" value="PLC-like_Pdiesterase_TIM-brl"/>
</dbReference>
<dbReference type="Pfam" id="PF08703">
    <property type="entry name" value="PLC-beta_C"/>
    <property type="match status" value="1"/>
</dbReference>
<feature type="active site" evidence="10">
    <location>
        <position position="379"/>
    </location>
</feature>
<feature type="compositionally biased region" description="Basic residues" evidence="13">
    <location>
        <begin position="466"/>
        <end position="476"/>
    </location>
</feature>
<dbReference type="Gene3D" id="3.20.20.190">
    <property type="entry name" value="Phosphatidylinositol (PI) phosphodiesterase"/>
    <property type="match status" value="1"/>
</dbReference>
<dbReference type="CDD" id="cd08591">
    <property type="entry name" value="PI-PLCc_beta"/>
    <property type="match status" value="1"/>
</dbReference>
<dbReference type="Gene3D" id="2.30.29.240">
    <property type="match status" value="1"/>
</dbReference>
<dbReference type="Gene3D" id="1.20.1230.10">
    <property type="entry name" value="Phospholipase C beta, distal C-terminal domain"/>
    <property type="match status" value="1"/>
</dbReference>
<dbReference type="SUPFAM" id="SSF47473">
    <property type="entry name" value="EF-hand"/>
    <property type="match status" value="1"/>
</dbReference>
<dbReference type="SMART" id="SM00149">
    <property type="entry name" value="PLCYc"/>
    <property type="match status" value="1"/>
</dbReference>
<dbReference type="FunFam" id="1.10.238.10:FF:000048">
    <property type="entry name" value="1-phosphatidylinositol 4,5-bisphosphate phosphodiesterase"/>
    <property type="match status" value="1"/>
</dbReference>
<feature type="domain" description="PI-PLC Y-box" evidence="15">
    <location>
        <begin position="549"/>
        <end position="665"/>
    </location>
</feature>
<dbReference type="PROSITE" id="PS50007">
    <property type="entry name" value="PIPLC_X_DOMAIN"/>
    <property type="match status" value="1"/>
</dbReference>
<evidence type="ECO:0000256" key="3">
    <source>
        <dbReference type="ARBA" id="ARBA00022837"/>
    </source>
</evidence>
<keyword evidence="11" id="KW-0479">Metal-binding</keyword>
<dbReference type="GO" id="GO:0007186">
    <property type="term" value="P:G protein-coupled receptor signaling pathway"/>
    <property type="evidence" value="ECO:0007669"/>
    <property type="project" value="TreeGrafter"/>
</dbReference>
<dbReference type="InterPro" id="IPR001192">
    <property type="entry name" value="PI-PLC_fam"/>
</dbReference>
<feature type="binding site" evidence="11">
    <location>
        <position position="364"/>
    </location>
    <ligand>
        <name>Ca(2+)</name>
        <dbReference type="ChEBI" id="CHEBI:29108"/>
    </ligand>
</feature>
<evidence type="ECO:0000256" key="13">
    <source>
        <dbReference type="SAM" id="MobiDB-lite"/>
    </source>
</evidence>
<feature type="compositionally biased region" description="Low complexity" evidence="13">
    <location>
        <begin position="1084"/>
        <end position="1097"/>
    </location>
</feature>
<feature type="region of interest" description="Disordered" evidence="13">
    <location>
        <begin position="466"/>
        <end position="504"/>
    </location>
</feature>
<evidence type="ECO:0000256" key="6">
    <source>
        <dbReference type="ARBA" id="ARBA00023224"/>
    </source>
</evidence>
<comment type="cofactor">
    <cofactor evidence="11">
        <name>Ca(2+)</name>
        <dbReference type="ChEBI" id="CHEBI:29108"/>
    </cofactor>
    <text evidence="11">Binds 1 Ca(2+) ion per subunit.</text>
</comment>
<dbReference type="SUPFAM" id="SSF69989">
    <property type="entry name" value="C-terminal domain of PLC-beta"/>
    <property type="match status" value="1"/>
</dbReference>